<dbReference type="PROSITE" id="PS00098">
    <property type="entry name" value="THIOLASE_1"/>
    <property type="match status" value="1"/>
</dbReference>
<dbReference type="Pfam" id="PF00108">
    <property type="entry name" value="Thiolase_N"/>
    <property type="match status" value="1"/>
</dbReference>
<feature type="domain" description="Thiolase N-terminal" evidence="4">
    <location>
        <begin position="20"/>
        <end position="276"/>
    </location>
</feature>
<keyword evidence="2" id="KW-0808">Transferase</keyword>
<name>A0A6J7DA14_9ZZZZ</name>
<accession>A0A6J7DA14</accession>
<dbReference type="InterPro" id="IPR002155">
    <property type="entry name" value="Thiolase"/>
</dbReference>
<comment type="similarity">
    <text evidence="1">Belongs to the thiolase-like superfamily. Thiolase family.</text>
</comment>
<dbReference type="PROSITE" id="PS00737">
    <property type="entry name" value="THIOLASE_2"/>
    <property type="match status" value="1"/>
</dbReference>
<dbReference type="NCBIfam" id="NF006086">
    <property type="entry name" value="PRK08235.1"/>
    <property type="match status" value="1"/>
</dbReference>
<dbReference type="GO" id="GO:0003988">
    <property type="term" value="F:acetyl-CoA C-acyltransferase activity"/>
    <property type="evidence" value="ECO:0007669"/>
    <property type="project" value="UniProtKB-ARBA"/>
</dbReference>
<evidence type="ECO:0000259" key="5">
    <source>
        <dbReference type="Pfam" id="PF02803"/>
    </source>
</evidence>
<dbReference type="InterPro" id="IPR016039">
    <property type="entry name" value="Thiolase-like"/>
</dbReference>
<dbReference type="InterPro" id="IPR020616">
    <property type="entry name" value="Thiolase_N"/>
</dbReference>
<dbReference type="AlphaFoldDB" id="A0A6J7DA14"/>
<dbReference type="PROSITE" id="PS00099">
    <property type="entry name" value="THIOLASE_3"/>
    <property type="match status" value="1"/>
</dbReference>
<keyword evidence="3" id="KW-0012">Acyltransferase</keyword>
<dbReference type="InterPro" id="IPR020613">
    <property type="entry name" value="Thiolase_CS"/>
</dbReference>
<evidence type="ECO:0000313" key="6">
    <source>
        <dbReference type="EMBL" id="CAB4866470.1"/>
    </source>
</evidence>
<dbReference type="InterPro" id="IPR020617">
    <property type="entry name" value="Thiolase_C"/>
</dbReference>
<reference evidence="6" key="1">
    <citation type="submission" date="2020-05" db="EMBL/GenBank/DDBJ databases">
        <authorList>
            <person name="Chiriac C."/>
            <person name="Salcher M."/>
            <person name="Ghai R."/>
            <person name="Kavagutti S V."/>
        </authorList>
    </citation>
    <scope>NUCLEOTIDE SEQUENCE</scope>
</reference>
<dbReference type="NCBIfam" id="TIGR01930">
    <property type="entry name" value="AcCoA-C-Actrans"/>
    <property type="match status" value="1"/>
</dbReference>
<dbReference type="PIRSF" id="PIRSF000429">
    <property type="entry name" value="Ac-CoA_Ac_transf"/>
    <property type="match status" value="1"/>
</dbReference>
<evidence type="ECO:0000256" key="3">
    <source>
        <dbReference type="ARBA" id="ARBA00023315"/>
    </source>
</evidence>
<evidence type="ECO:0000256" key="2">
    <source>
        <dbReference type="ARBA" id="ARBA00022679"/>
    </source>
</evidence>
<dbReference type="InterPro" id="IPR020615">
    <property type="entry name" value="Thiolase_acyl_enz_int_AS"/>
</dbReference>
<dbReference type="PANTHER" id="PTHR18919:SF107">
    <property type="entry name" value="ACETYL-COA ACETYLTRANSFERASE, CYTOSOLIC"/>
    <property type="match status" value="1"/>
</dbReference>
<dbReference type="CDD" id="cd00751">
    <property type="entry name" value="thiolase"/>
    <property type="match status" value="1"/>
</dbReference>
<dbReference type="EMBL" id="CAFBLU010000005">
    <property type="protein sequence ID" value="CAB4866470.1"/>
    <property type="molecule type" value="Genomic_DNA"/>
</dbReference>
<organism evidence="6">
    <name type="scientific">freshwater metagenome</name>
    <dbReference type="NCBI Taxonomy" id="449393"/>
    <lineage>
        <taxon>unclassified sequences</taxon>
        <taxon>metagenomes</taxon>
        <taxon>ecological metagenomes</taxon>
    </lineage>
</organism>
<dbReference type="Gene3D" id="3.40.47.10">
    <property type="match status" value="2"/>
</dbReference>
<evidence type="ECO:0000256" key="1">
    <source>
        <dbReference type="ARBA" id="ARBA00010982"/>
    </source>
</evidence>
<proteinExistence type="inferred from homology"/>
<protein>
    <submittedName>
        <fullName evidence="6">Unannotated protein</fullName>
    </submittedName>
</protein>
<dbReference type="PANTHER" id="PTHR18919">
    <property type="entry name" value="ACETYL-COA C-ACYLTRANSFERASE"/>
    <property type="match status" value="1"/>
</dbReference>
<evidence type="ECO:0000259" key="4">
    <source>
        <dbReference type="Pfam" id="PF00108"/>
    </source>
</evidence>
<gene>
    <name evidence="6" type="ORF">UFOPK3444_00482</name>
</gene>
<dbReference type="SUPFAM" id="SSF53901">
    <property type="entry name" value="Thiolase-like"/>
    <property type="match status" value="2"/>
</dbReference>
<dbReference type="InterPro" id="IPR020610">
    <property type="entry name" value="Thiolase_AS"/>
</dbReference>
<dbReference type="Pfam" id="PF02803">
    <property type="entry name" value="Thiolase_C"/>
    <property type="match status" value="1"/>
</dbReference>
<sequence>MTVTIRGPTFETGDTMPKTVILSAARTPIGRMSGGLASLTAVELGGIAIAGALDRAGVTGEQVDHVVMGTVLQAGQGQIPSRQAQINGGIPKEVTSETVNKVCASGVRAVAILDSYIRCGDVNVGVGGGMESMTNAPYLLPGARQGFRMGDVKALDAMIKDGLTNPFSGKHMAHEASEVSAEIGMDRAEMDRWSLRSHELAIAAIESGRMAEEIVPVTISSKKGDTIVDTDEGPRADTTLERLEGLSPIFMKDGSHTAGNAPGVNDGGGALVLASDEWAEANGKTPLAEIVGHAQVAGDFAYLATTPGHASQKALEAAGLTAGDIDVWEINEAFASVTLNTIKMLDLDEAKVNPNGGAVALGHPIGASGARIIGTLALELKRRGGGLGIAAICSGGGQGDAIIIRVS</sequence>
<feature type="domain" description="Thiolase C-terminal" evidence="5">
    <location>
        <begin position="285"/>
        <end position="405"/>
    </location>
</feature>